<accession>A0AAE4FUE5</accession>
<proteinExistence type="predicted"/>
<evidence type="ECO:0000313" key="2">
    <source>
        <dbReference type="Proteomes" id="UP001268256"/>
    </source>
</evidence>
<sequence length="251" mass="28744">MTALEPSIDFNLPRIVFFGRTFAEYEQMFSFTDAELAGKQILDCPSGPDSFVAESFARGLDVVGCDPVYQNQSAEQLYERAKTDITFCLAQAQVRMDQFPTFTDEIFAQFSQAKLEAMEKFYHDFKDRPQAYQVGSLPRLPFADNSFDWVLSAHFLLAYSSIESGGILPNSPFDLDFHHQAMTELLRIAREQVRLYPIYTNNHPRQRHAYVNPIVKKLTQAGHRVEFIPSTYNQGSPVENFTLVIYKNSHS</sequence>
<dbReference type="Proteomes" id="UP001268256">
    <property type="component" value="Unassembled WGS sequence"/>
</dbReference>
<dbReference type="Gene3D" id="3.40.50.150">
    <property type="entry name" value="Vaccinia Virus protein VP39"/>
    <property type="match status" value="1"/>
</dbReference>
<protein>
    <submittedName>
        <fullName evidence="1">Uncharacterized protein</fullName>
    </submittedName>
</protein>
<dbReference type="RefSeq" id="WP_322879649.1">
    <property type="nucleotide sequence ID" value="NZ_JAVMIP010000030.1"/>
</dbReference>
<reference evidence="2" key="1">
    <citation type="submission" date="2023-07" db="EMBL/GenBank/DDBJ databases">
        <authorList>
            <person name="Luz R."/>
            <person name="Cordeiro R."/>
            <person name="Fonseca A."/>
            <person name="Goncalves V."/>
        </authorList>
    </citation>
    <scope>NUCLEOTIDE SEQUENCE [LARGE SCALE GENOMIC DNA]</scope>
    <source>
        <strain evidence="2">BACA0444</strain>
    </source>
</reference>
<name>A0AAE4FUE5_9CYAN</name>
<gene>
    <name evidence="1" type="ORF">RIF25_16740</name>
</gene>
<dbReference type="AlphaFoldDB" id="A0AAE4FUE5"/>
<evidence type="ECO:0000313" key="1">
    <source>
        <dbReference type="EMBL" id="MDS3862445.1"/>
    </source>
</evidence>
<dbReference type="InterPro" id="IPR029063">
    <property type="entry name" value="SAM-dependent_MTases_sf"/>
</dbReference>
<dbReference type="SUPFAM" id="SSF53335">
    <property type="entry name" value="S-adenosyl-L-methionine-dependent methyltransferases"/>
    <property type="match status" value="1"/>
</dbReference>
<comment type="caution">
    <text evidence="1">The sequence shown here is derived from an EMBL/GenBank/DDBJ whole genome shotgun (WGS) entry which is preliminary data.</text>
</comment>
<dbReference type="EMBL" id="JAVMIP010000030">
    <property type="protein sequence ID" value="MDS3862445.1"/>
    <property type="molecule type" value="Genomic_DNA"/>
</dbReference>
<keyword evidence="2" id="KW-1185">Reference proteome</keyword>
<organism evidence="1 2">
    <name type="scientific">Pseudocalidococcus azoricus BACA0444</name>
    <dbReference type="NCBI Taxonomy" id="2918990"/>
    <lineage>
        <taxon>Bacteria</taxon>
        <taxon>Bacillati</taxon>
        <taxon>Cyanobacteriota</taxon>
        <taxon>Cyanophyceae</taxon>
        <taxon>Acaryochloridales</taxon>
        <taxon>Thermosynechococcaceae</taxon>
        <taxon>Pseudocalidococcus</taxon>
        <taxon>Pseudocalidococcus azoricus</taxon>
    </lineage>
</organism>